<dbReference type="STRING" id="1817895.AUJ95_08220"/>
<organism evidence="8 9">
    <name type="scientific">Candidatus Desantisbacteria bacterium CG2_30_40_21</name>
    <dbReference type="NCBI Taxonomy" id="1817895"/>
    <lineage>
        <taxon>Bacteria</taxon>
        <taxon>Candidatus Desantisiibacteriota</taxon>
    </lineage>
</organism>
<evidence type="ECO:0000256" key="4">
    <source>
        <dbReference type="ARBA" id="ARBA00023015"/>
    </source>
</evidence>
<dbReference type="InterPro" id="IPR006027">
    <property type="entry name" value="NusB_RsmB_TIM44"/>
</dbReference>
<dbReference type="SUPFAM" id="SSF48013">
    <property type="entry name" value="NusB-like"/>
    <property type="match status" value="1"/>
</dbReference>
<gene>
    <name evidence="6" type="primary">nusB</name>
    <name evidence="8" type="ORF">AUJ95_08220</name>
</gene>
<keyword evidence="3 6" id="KW-0694">RNA-binding</keyword>
<comment type="caution">
    <text evidence="8">The sequence shown here is derived from an EMBL/GenBank/DDBJ whole genome shotgun (WGS) entry which is preliminary data.</text>
</comment>
<name>A0A1J5DMG2_9BACT</name>
<dbReference type="GO" id="GO:0005829">
    <property type="term" value="C:cytosol"/>
    <property type="evidence" value="ECO:0007669"/>
    <property type="project" value="TreeGrafter"/>
</dbReference>
<dbReference type="InterPro" id="IPR035926">
    <property type="entry name" value="NusB-like_sf"/>
</dbReference>
<sequence>MQKKNKRQSRVFALQMLFSMEMIHGEIEKNIPVRMDFNKKASVEIREYADFLVKGVSENITLIDELLKKYCENWAIDRLAIVDLNILRIGIFELMFCCDVPSAVIINEAIEISKFYSSEDSHGFINGVLDSVRKEVRDKVIIKEM</sequence>
<dbReference type="GO" id="GO:0006353">
    <property type="term" value="P:DNA-templated transcription termination"/>
    <property type="evidence" value="ECO:0007669"/>
    <property type="project" value="UniProtKB-UniRule"/>
</dbReference>
<evidence type="ECO:0000259" key="7">
    <source>
        <dbReference type="Pfam" id="PF01029"/>
    </source>
</evidence>
<dbReference type="GO" id="GO:0003723">
    <property type="term" value="F:RNA binding"/>
    <property type="evidence" value="ECO:0007669"/>
    <property type="project" value="UniProtKB-UniRule"/>
</dbReference>
<evidence type="ECO:0000256" key="6">
    <source>
        <dbReference type="HAMAP-Rule" id="MF_00073"/>
    </source>
</evidence>
<dbReference type="EMBL" id="MNYI01000212">
    <property type="protein sequence ID" value="OIP37369.1"/>
    <property type="molecule type" value="Genomic_DNA"/>
</dbReference>
<dbReference type="InterPro" id="IPR011605">
    <property type="entry name" value="NusB_fam"/>
</dbReference>
<keyword evidence="4 6" id="KW-0805">Transcription regulation</keyword>
<evidence type="ECO:0000313" key="9">
    <source>
        <dbReference type="Proteomes" id="UP000183085"/>
    </source>
</evidence>
<dbReference type="PANTHER" id="PTHR11078">
    <property type="entry name" value="N UTILIZATION SUBSTANCE PROTEIN B-RELATED"/>
    <property type="match status" value="1"/>
</dbReference>
<dbReference type="GO" id="GO:0031564">
    <property type="term" value="P:transcription antitermination"/>
    <property type="evidence" value="ECO:0007669"/>
    <property type="project" value="UniProtKB-KW"/>
</dbReference>
<accession>A0A1J5DMG2</accession>
<feature type="domain" description="NusB/RsmB/TIM44" evidence="7">
    <location>
        <begin position="7"/>
        <end position="133"/>
    </location>
</feature>
<evidence type="ECO:0000313" key="8">
    <source>
        <dbReference type="EMBL" id="OIP37369.1"/>
    </source>
</evidence>
<reference evidence="8 9" key="1">
    <citation type="journal article" date="2016" name="Environ. Microbiol.">
        <title>Genomic resolution of a cold subsurface aquifer community provides metabolic insights for novel microbes adapted to high CO concentrations.</title>
        <authorList>
            <person name="Probst A.J."/>
            <person name="Castelle C.J."/>
            <person name="Singh A."/>
            <person name="Brown C.T."/>
            <person name="Anantharaman K."/>
            <person name="Sharon I."/>
            <person name="Hug L.A."/>
            <person name="Burstein D."/>
            <person name="Emerson J.B."/>
            <person name="Thomas B.C."/>
            <person name="Banfield J.F."/>
        </authorList>
    </citation>
    <scope>NUCLEOTIDE SEQUENCE [LARGE SCALE GENOMIC DNA]</scope>
    <source>
        <strain evidence="8">CG2_30_40_21</strain>
    </source>
</reference>
<evidence type="ECO:0000256" key="3">
    <source>
        <dbReference type="ARBA" id="ARBA00022884"/>
    </source>
</evidence>
<protein>
    <recommendedName>
        <fullName evidence="6">Transcription antitermination protein NusB</fullName>
    </recommendedName>
    <alternativeName>
        <fullName evidence="6">Antitermination factor NusB</fullName>
    </alternativeName>
</protein>
<dbReference type="CDD" id="cd00619">
    <property type="entry name" value="Terminator_NusB"/>
    <property type="match status" value="1"/>
</dbReference>
<evidence type="ECO:0000256" key="5">
    <source>
        <dbReference type="ARBA" id="ARBA00023163"/>
    </source>
</evidence>
<evidence type="ECO:0000256" key="1">
    <source>
        <dbReference type="ARBA" id="ARBA00005952"/>
    </source>
</evidence>
<comment type="similarity">
    <text evidence="1 6">Belongs to the NusB family.</text>
</comment>
<dbReference type="HAMAP" id="MF_00073">
    <property type="entry name" value="NusB"/>
    <property type="match status" value="1"/>
</dbReference>
<evidence type="ECO:0000256" key="2">
    <source>
        <dbReference type="ARBA" id="ARBA00022814"/>
    </source>
</evidence>
<proteinExistence type="inferred from homology"/>
<dbReference type="AlphaFoldDB" id="A0A1J5DMG2"/>
<comment type="function">
    <text evidence="6">Involved in transcription antitermination. Required for transcription of ribosomal RNA (rRNA) genes. Binds specifically to the boxA antiterminator sequence of the ribosomal RNA (rrn) operons.</text>
</comment>
<dbReference type="Pfam" id="PF01029">
    <property type="entry name" value="NusB"/>
    <property type="match status" value="1"/>
</dbReference>
<dbReference type="Proteomes" id="UP000183085">
    <property type="component" value="Unassembled WGS sequence"/>
</dbReference>
<dbReference type="NCBIfam" id="TIGR01951">
    <property type="entry name" value="nusB"/>
    <property type="match status" value="1"/>
</dbReference>
<keyword evidence="5 6" id="KW-0804">Transcription</keyword>
<keyword evidence="2 6" id="KW-0889">Transcription antitermination</keyword>
<dbReference type="Gene3D" id="1.10.940.10">
    <property type="entry name" value="NusB-like"/>
    <property type="match status" value="1"/>
</dbReference>
<dbReference type="PANTHER" id="PTHR11078:SF3">
    <property type="entry name" value="ANTITERMINATION NUSB DOMAIN-CONTAINING PROTEIN"/>
    <property type="match status" value="1"/>
</dbReference>